<dbReference type="InterPro" id="IPR046232">
    <property type="entry name" value="DUF6265"/>
</dbReference>
<organism evidence="2 3">
    <name type="scientific">Flavobacterium aquatile LMG 4008 = ATCC 11947</name>
    <dbReference type="NCBI Taxonomy" id="1453498"/>
    <lineage>
        <taxon>Bacteria</taxon>
        <taxon>Pseudomonadati</taxon>
        <taxon>Bacteroidota</taxon>
        <taxon>Flavobacteriia</taxon>
        <taxon>Flavobacteriales</taxon>
        <taxon>Flavobacteriaceae</taxon>
        <taxon>Flavobacterium</taxon>
    </lineage>
</organism>
<keyword evidence="3" id="KW-1185">Reference proteome</keyword>
<proteinExistence type="predicted"/>
<accession>A0A095U253</accession>
<dbReference type="AlphaFoldDB" id="A0A095U253"/>
<gene>
    <name evidence="2" type="ORF">LG45_03095</name>
</gene>
<feature type="domain" description="DUF6265" evidence="1">
    <location>
        <begin position="21"/>
        <end position="129"/>
    </location>
</feature>
<protein>
    <recommendedName>
        <fullName evidence="1">DUF6265 domain-containing protein</fullName>
    </recommendedName>
</protein>
<dbReference type="EMBL" id="JRHH01000002">
    <property type="protein sequence ID" value="KGD68648.1"/>
    <property type="molecule type" value="Genomic_DNA"/>
</dbReference>
<comment type="caution">
    <text evidence="2">The sequence shown here is derived from an EMBL/GenBank/DDBJ whole genome shotgun (WGS) entry which is preliminary data.</text>
</comment>
<evidence type="ECO:0000259" key="1">
    <source>
        <dbReference type="Pfam" id="PF19780"/>
    </source>
</evidence>
<dbReference type="STRING" id="1453498.LG45_03095"/>
<dbReference type="Proteomes" id="UP000029554">
    <property type="component" value="Unassembled WGS sequence"/>
</dbReference>
<evidence type="ECO:0000313" key="2">
    <source>
        <dbReference type="EMBL" id="KGD68648.1"/>
    </source>
</evidence>
<sequence>MFILFSILQSCKNKSQIEEANWFIGDWENASDEGSFREIWTKKNDSVYSGLSIVVIEQDTVFYENVSLEQKNDSVFYNVSVKGQNKDQAVSFYLTSSDNDKLVFENPNHDYPSKITYSKVSKDSIVAEIFGLKDGKKITESFPMSRKQ</sequence>
<name>A0A095U253_9FLAO</name>
<evidence type="ECO:0000313" key="3">
    <source>
        <dbReference type="Proteomes" id="UP000029554"/>
    </source>
</evidence>
<reference evidence="2 3" key="1">
    <citation type="submission" date="2014-09" db="EMBL/GenBank/DDBJ databases">
        <title>Whole Genome Shotgun of Flavobacterium aquatile LMG 4008.</title>
        <authorList>
            <person name="Gale A.N."/>
            <person name="Pipes S.E."/>
            <person name="Newman J.D."/>
        </authorList>
    </citation>
    <scope>NUCLEOTIDE SEQUENCE [LARGE SCALE GENOMIC DNA]</scope>
    <source>
        <strain evidence="2 3">LMG 4008</strain>
    </source>
</reference>
<dbReference type="Pfam" id="PF19780">
    <property type="entry name" value="DUF6265"/>
    <property type="match status" value="1"/>
</dbReference>
<dbReference type="eggNOG" id="COG2350">
    <property type="taxonomic scope" value="Bacteria"/>
</dbReference>